<dbReference type="InParanoid" id="A0A152A450"/>
<evidence type="ECO:0000256" key="7">
    <source>
        <dbReference type="ARBA" id="ARBA00022679"/>
    </source>
</evidence>
<keyword evidence="10 14" id="KW-1133">Transmembrane helix</keyword>
<feature type="transmembrane region" description="Helical" evidence="14">
    <location>
        <begin position="73"/>
        <end position="92"/>
    </location>
</feature>
<evidence type="ECO:0000256" key="3">
    <source>
        <dbReference type="ARBA" id="ARBA00010600"/>
    </source>
</evidence>
<protein>
    <recommendedName>
        <fullName evidence="5 14">Dol-P-Glc:Glc(2)Man(9)GlcNAc(2)-PP-Dol alpha-1,2-glucosyltransferase</fullName>
        <ecNumber evidence="4 14">2.4.1.256</ecNumber>
    </recommendedName>
</protein>
<evidence type="ECO:0000256" key="4">
    <source>
        <dbReference type="ARBA" id="ARBA00011967"/>
    </source>
</evidence>
<comment type="similarity">
    <text evidence="3 14">Belongs to the ALG10 glucosyltransferase family.</text>
</comment>
<evidence type="ECO:0000256" key="13">
    <source>
        <dbReference type="ARBA" id="ARBA00048064"/>
    </source>
</evidence>
<evidence type="ECO:0000256" key="9">
    <source>
        <dbReference type="ARBA" id="ARBA00022824"/>
    </source>
</evidence>
<dbReference type="FunCoup" id="A0A152A450">
    <property type="interactions" value="833"/>
</dbReference>
<comment type="subcellular location">
    <subcellularLocation>
        <location evidence="1">Endoplasmic reticulum membrane</location>
        <topology evidence="1">Multi-pass membrane protein</topology>
    </subcellularLocation>
</comment>
<keyword evidence="8 14" id="KW-0812">Transmembrane</keyword>
<organism evidence="15 16">
    <name type="scientific">Tieghemostelium lacteum</name>
    <name type="common">Slime mold</name>
    <name type="synonym">Dictyostelium lacteum</name>
    <dbReference type="NCBI Taxonomy" id="361077"/>
    <lineage>
        <taxon>Eukaryota</taxon>
        <taxon>Amoebozoa</taxon>
        <taxon>Evosea</taxon>
        <taxon>Eumycetozoa</taxon>
        <taxon>Dictyostelia</taxon>
        <taxon>Dictyosteliales</taxon>
        <taxon>Raperosteliaceae</taxon>
        <taxon>Tieghemostelium</taxon>
    </lineage>
</organism>
<reference evidence="15 16" key="1">
    <citation type="submission" date="2015-12" db="EMBL/GenBank/DDBJ databases">
        <title>Dictyostelia acquired genes for synthesis and detection of signals that induce cell-type specialization by lateral gene transfer from prokaryotes.</title>
        <authorList>
            <person name="Gloeckner G."/>
            <person name="Schaap P."/>
        </authorList>
    </citation>
    <scope>NUCLEOTIDE SEQUENCE [LARGE SCALE GENOMIC DNA]</scope>
    <source>
        <strain evidence="15 16">TK</strain>
    </source>
</reference>
<comment type="caution">
    <text evidence="14">Lacks conserved residue(s) required for the propagation of feature annotation.</text>
</comment>
<dbReference type="PANTHER" id="PTHR12989:SF10">
    <property type="entry name" value="DOL-P-GLC:GLC(2)MAN(9)GLCNAC(2)-PP-DOL ALPHA-1,2-GLUCOSYLTRANSFERASE-RELATED"/>
    <property type="match status" value="1"/>
</dbReference>
<name>A0A152A450_TIELA</name>
<keyword evidence="16" id="KW-1185">Reference proteome</keyword>
<feature type="transmembrane region" description="Helical" evidence="14">
    <location>
        <begin position="135"/>
        <end position="156"/>
    </location>
</feature>
<keyword evidence="7 15" id="KW-0808">Transferase</keyword>
<feature type="transmembrane region" description="Helical" evidence="14">
    <location>
        <begin position="176"/>
        <end position="203"/>
    </location>
</feature>
<evidence type="ECO:0000313" key="15">
    <source>
        <dbReference type="EMBL" id="KYR00865.1"/>
    </source>
</evidence>
<evidence type="ECO:0000256" key="10">
    <source>
        <dbReference type="ARBA" id="ARBA00022989"/>
    </source>
</evidence>
<evidence type="ECO:0000256" key="2">
    <source>
        <dbReference type="ARBA" id="ARBA00004922"/>
    </source>
</evidence>
<dbReference type="Proteomes" id="UP000076078">
    <property type="component" value="Unassembled WGS sequence"/>
</dbReference>
<feature type="transmembrane region" description="Helical" evidence="14">
    <location>
        <begin position="402"/>
        <end position="424"/>
    </location>
</feature>
<dbReference type="Pfam" id="PF04922">
    <property type="entry name" value="DIE2_ALG10"/>
    <property type="match status" value="1"/>
</dbReference>
<gene>
    <name evidence="15" type="ORF">DLAC_02924</name>
</gene>
<comment type="caution">
    <text evidence="15">The sequence shown here is derived from an EMBL/GenBank/DDBJ whole genome shotgun (WGS) entry which is preliminary data.</text>
</comment>
<evidence type="ECO:0000256" key="1">
    <source>
        <dbReference type="ARBA" id="ARBA00004477"/>
    </source>
</evidence>
<dbReference type="AlphaFoldDB" id="A0A152A450"/>
<dbReference type="OMA" id="VWDSKIT"/>
<proteinExistence type="inferred from homology"/>
<dbReference type="OrthoDB" id="4769at2759"/>
<dbReference type="GO" id="GO:0005789">
    <property type="term" value="C:endoplasmic reticulum membrane"/>
    <property type="evidence" value="ECO:0007669"/>
    <property type="project" value="UniProtKB-SubCell"/>
</dbReference>
<comment type="catalytic activity">
    <reaction evidence="13">
        <text>an alpha-D-Glc-(1-&gt;3)-alpha-D-Glc-(1-&gt;3)-alpha-D-Man-(1-&gt;2)-alpha-D-Man-(1-&gt;2)-alpha-D-Man-(1-&gt;3)-[alpha-D-Man-(1-&gt;2)-alpha-D-Man-(1-&gt;3)-[alpha-D-Man-(1-&gt;2)-alpha-D-Man-(1-&gt;6)]-alpha-D-Man-(1-&gt;6)]-beta-D-Man-(1-&gt;4)-beta-D-GlcNAc-(1-&gt;4)-alpha-D-GlcNAc-diphospho-di-trans,poly-cis-dolichol + a di-trans,poly-cis-dolichyl beta-D-glucosyl phosphate = a alpha-D-Glc-(1-&gt;2)-alpha-D-Glc-(1-&gt;3)-alpha-D-Glc-(1-&gt;3)-alpha-D-Man-(1-&gt;2)-alpha-D-Man-(1-&gt;2)-alpha-D-Man-(1-&gt;3)-[alpha-D-Man-(1-&gt;2)-alpha-D-Man-(1-&gt;3)-[alpha-D-Man-(1-&gt;2)-alpha-D-Man-(1-&gt;6)]-alpha-D-Man-(1-&gt;6)]-beta-D-Man-(1-&gt;4)-beta-D-GlcNAc-(1-&gt;4)-alpha-D-GlcNAc-diphospho-di-trans,poly-cis-dolichol + a di-trans,poly-cis-dolichyl phosphate + H(+)</text>
        <dbReference type="Rhea" id="RHEA:29543"/>
        <dbReference type="Rhea" id="RHEA-COMP:19498"/>
        <dbReference type="Rhea" id="RHEA-COMP:19502"/>
        <dbReference type="Rhea" id="RHEA-COMP:19512"/>
        <dbReference type="Rhea" id="RHEA-COMP:19522"/>
        <dbReference type="ChEBI" id="CHEBI:15378"/>
        <dbReference type="ChEBI" id="CHEBI:57525"/>
        <dbReference type="ChEBI" id="CHEBI:57683"/>
        <dbReference type="ChEBI" id="CHEBI:132522"/>
        <dbReference type="ChEBI" id="CHEBI:132523"/>
        <dbReference type="EC" id="2.4.1.256"/>
    </reaction>
    <physiologicalReaction direction="left-to-right" evidence="13">
        <dbReference type="Rhea" id="RHEA:29544"/>
    </physiologicalReaction>
</comment>
<evidence type="ECO:0000256" key="14">
    <source>
        <dbReference type="PIRNR" id="PIRNR028810"/>
    </source>
</evidence>
<keyword evidence="11 14" id="KW-0472">Membrane</keyword>
<sequence>MKIQNNNSKLTFSINNRYLIALSIVSSFIFSVFNQHISTELVVDELFHYRQTKTYCQYKFSEWDDKITTLPGLYVLGFLYNQMINFILSIVYPKTLHECSLPILRSFNTILLVFNFIIFYKIIQFNSQRNNRNSIYQKSLLLVLLPIYYFFHYLYYTDVPSTLSVLLVYYYSLKKQYFVSSMIGIYSVFIRQTNIIWVFFTALTSILTLQQEKENSNSNQESSLFNEIVSFIRFTIKNLLTIVSLLWGYILVGIMFLVFLKVNGGIVVGDKGNHESSLHFVQLFYFSVFTLVFTLPSNLLSSETSPLRFINTITQNLKRSSIKFITLYSLVLSVMVFLVKKFTYIHIFILSDNRHYVFYLFNRIILKYTYSRYALIPLYCYCIWSMWVSLTRTSKKSKIWCIFYILCTIAVLLPSPLVEPRYYIVPFFIYQLNNYTDLQSPKLLTLNIILTIFINIITIYVFITFPFQYPDGSVGRFFW</sequence>
<dbReference type="GO" id="GO:0006488">
    <property type="term" value="P:dolichol-linked oligosaccharide biosynthetic process"/>
    <property type="evidence" value="ECO:0007669"/>
    <property type="project" value="UniProtKB-UniRule"/>
</dbReference>
<keyword evidence="9" id="KW-0256">Endoplasmic reticulum</keyword>
<dbReference type="EC" id="2.4.1.256" evidence="4 14"/>
<dbReference type="PIRSF" id="PIRSF028810">
    <property type="entry name" value="Alpha1_2_glucosyltferase_Alg10"/>
    <property type="match status" value="1"/>
</dbReference>
<evidence type="ECO:0000256" key="5">
    <source>
        <dbReference type="ARBA" id="ARBA00018512"/>
    </source>
</evidence>
<dbReference type="PANTHER" id="PTHR12989">
    <property type="entry name" value="ALPHA-1,2-GLUCOSYLTRANSFERASE ALG10"/>
    <property type="match status" value="1"/>
</dbReference>
<comment type="pathway">
    <text evidence="2">Protein modification; protein glycosylation.</text>
</comment>
<comment type="function">
    <text evidence="12">Dol-P-Glc:Glc(2)Man(9)GlcNAc(2)-PP-Dol alpha-1,2-glucosyltransferase that operates in the biosynthetic pathway of dolichol-linked oligosaccharides, the glycan precursors employed in protein asparagine (N)-glycosylation. The assembly of dolichol-linked oligosaccharides begins on the cytosolic side of the endoplasmic reticulum membrane and finishes in its lumen. The sequential addition of sugars to dolichol pyrophosphate produces dolichol-linked oligosaccharides containing fourteen sugars, including two GlcNAcs, nine mannoses and three glucoses. Once assembled, the oligosaccharide is transferred from the lipid to nascent proteins by oligosaccharyltransferases. In the lumen of the endoplasmic reticulum, adds the third and last glucose residue from dolichyl phosphate glucose (Dol-P-Glc) onto the lipid-linked oligosaccharide intermediate Glc(2)Man(9)GlcNAc(2)-PP-Dol to produce Glc(3)Man(9)GlcNAc(2)-PP-Dol.</text>
</comment>
<evidence type="ECO:0000256" key="8">
    <source>
        <dbReference type="ARBA" id="ARBA00022692"/>
    </source>
</evidence>
<feature type="transmembrane region" description="Helical" evidence="14">
    <location>
        <begin position="239"/>
        <end position="260"/>
    </location>
</feature>
<dbReference type="GO" id="GO:0106073">
    <property type="term" value="F:dolichyl pyrophosphate Glc2Man9GlcNAc2 alpha-1,2-glucosyltransferase activity"/>
    <property type="evidence" value="ECO:0007669"/>
    <property type="project" value="UniProtKB-UniRule"/>
</dbReference>
<dbReference type="STRING" id="361077.A0A152A450"/>
<feature type="transmembrane region" description="Helical" evidence="14">
    <location>
        <begin position="280"/>
        <end position="301"/>
    </location>
</feature>
<accession>A0A152A450</accession>
<evidence type="ECO:0000256" key="6">
    <source>
        <dbReference type="ARBA" id="ARBA00022676"/>
    </source>
</evidence>
<feature type="transmembrane region" description="Helical" evidence="14">
    <location>
        <begin position="104"/>
        <end position="123"/>
    </location>
</feature>
<feature type="transmembrane region" description="Helical" evidence="14">
    <location>
        <begin position="444"/>
        <end position="467"/>
    </location>
</feature>
<feature type="transmembrane region" description="Helical" evidence="14">
    <location>
        <begin position="322"/>
        <end position="350"/>
    </location>
</feature>
<feature type="transmembrane region" description="Helical" evidence="14">
    <location>
        <begin position="370"/>
        <end position="390"/>
    </location>
</feature>
<dbReference type="EMBL" id="LODT01000013">
    <property type="protein sequence ID" value="KYR00865.1"/>
    <property type="molecule type" value="Genomic_DNA"/>
</dbReference>
<dbReference type="InterPro" id="IPR016900">
    <property type="entry name" value="Alg10"/>
</dbReference>
<evidence type="ECO:0000256" key="12">
    <source>
        <dbReference type="ARBA" id="ARBA00044727"/>
    </source>
</evidence>
<evidence type="ECO:0000256" key="11">
    <source>
        <dbReference type="ARBA" id="ARBA00023136"/>
    </source>
</evidence>
<evidence type="ECO:0000313" key="16">
    <source>
        <dbReference type="Proteomes" id="UP000076078"/>
    </source>
</evidence>
<keyword evidence="6 14" id="KW-0328">Glycosyltransferase</keyword>